<evidence type="ECO:0000313" key="2">
    <source>
        <dbReference type="Proteomes" id="UP000644507"/>
    </source>
</evidence>
<comment type="caution">
    <text evidence="1">The sequence shown here is derived from an EMBL/GenBank/DDBJ whole genome shotgun (WGS) entry which is preliminary data.</text>
</comment>
<dbReference type="RefSeq" id="WP_377047574.1">
    <property type="nucleotide sequence ID" value="NZ_JBHLZH010000019.1"/>
</dbReference>
<organism evidence="1 2">
    <name type="scientific">Roseibacillus persicicus</name>
    <dbReference type="NCBI Taxonomy" id="454148"/>
    <lineage>
        <taxon>Bacteria</taxon>
        <taxon>Pseudomonadati</taxon>
        <taxon>Verrucomicrobiota</taxon>
        <taxon>Verrucomicrobiia</taxon>
        <taxon>Verrucomicrobiales</taxon>
        <taxon>Verrucomicrobiaceae</taxon>
        <taxon>Roseibacillus</taxon>
    </lineage>
</organism>
<gene>
    <name evidence="1" type="ORF">GCM10007100_29100</name>
</gene>
<keyword evidence="2" id="KW-1185">Reference proteome</keyword>
<reference evidence="1" key="2">
    <citation type="submission" date="2020-09" db="EMBL/GenBank/DDBJ databases">
        <authorList>
            <person name="Sun Q."/>
            <person name="Kim S."/>
        </authorList>
    </citation>
    <scope>NUCLEOTIDE SEQUENCE</scope>
    <source>
        <strain evidence="1">KCTC 12988</strain>
    </source>
</reference>
<proteinExistence type="predicted"/>
<sequence length="148" mass="16361">MSMKGAPKKIGCFLIVAVLGLPLLAIVWWNFIYRVPQPTPEETFLLLTGAKELPASLRELEVHLAYRPTLGDGSAVISFTVSEEDGKMLTSGLRFTDSEILVAAQQREWAVLSIEIDEPQIASYEEGPFDRAVMANPQRTQLIWSGGI</sequence>
<accession>A0A918WMY7</accession>
<protein>
    <submittedName>
        <fullName evidence="1">Uncharacterized protein</fullName>
    </submittedName>
</protein>
<evidence type="ECO:0000313" key="1">
    <source>
        <dbReference type="EMBL" id="GHC60064.1"/>
    </source>
</evidence>
<dbReference type="Proteomes" id="UP000644507">
    <property type="component" value="Unassembled WGS sequence"/>
</dbReference>
<dbReference type="EMBL" id="BMXI01000013">
    <property type="protein sequence ID" value="GHC60064.1"/>
    <property type="molecule type" value="Genomic_DNA"/>
</dbReference>
<name>A0A918WMY7_9BACT</name>
<dbReference type="AlphaFoldDB" id="A0A918WMY7"/>
<reference evidence="1" key="1">
    <citation type="journal article" date="2014" name="Int. J. Syst. Evol. Microbiol.">
        <title>Complete genome sequence of Corynebacterium casei LMG S-19264T (=DSM 44701T), isolated from a smear-ripened cheese.</title>
        <authorList>
            <consortium name="US DOE Joint Genome Institute (JGI-PGF)"/>
            <person name="Walter F."/>
            <person name="Albersmeier A."/>
            <person name="Kalinowski J."/>
            <person name="Ruckert C."/>
        </authorList>
    </citation>
    <scope>NUCLEOTIDE SEQUENCE</scope>
    <source>
        <strain evidence="1">KCTC 12988</strain>
    </source>
</reference>